<dbReference type="SUPFAM" id="SSF141571">
    <property type="entry name" value="Pentapeptide repeat-like"/>
    <property type="match status" value="1"/>
</dbReference>
<keyword evidence="2" id="KW-0472">Membrane</keyword>
<evidence type="ECO:0000313" key="4">
    <source>
        <dbReference type="Proteomes" id="UP001430377"/>
    </source>
</evidence>
<dbReference type="RefSeq" id="WP_220617212.1">
    <property type="nucleotide sequence ID" value="NZ_RKLR01000001.1"/>
</dbReference>
<proteinExistence type="predicted"/>
<evidence type="ECO:0000256" key="1">
    <source>
        <dbReference type="SAM" id="MobiDB-lite"/>
    </source>
</evidence>
<evidence type="ECO:0000256" key="2">
    <source>
        <dbReference type="SAM" id="Phobius"/>
    </source>
</evidence>
<feature type="transmembrane region" description="Helical" evidence="2">
    <location>
        <begin position="604"/>
        <end position="623"/>
    </location>
</feature>
<dbReference type="EMBL" id="RKLR01000001">
    <property type="protein sequence ID" value="MBX0322246.1"/>
    <property type="molecule type" value="Genomic_DNA"/>
</dbReference>
<dbReference type="Gene3D" id="2.160.20.80">
    <property type="entry name" value="E3 ubiquitin-protein ligase SopA"/>
    <property type="match status" value="2"/>
</dbReference>
<comment type="caution">
    <text evidence="3">The sequence shown here is derived from an EMBL/GenBank/DDBJ whole genome shotgun (WGS) entry which is preliminary data.</text>
</comment>
<dbReference type="PANTHER" id="PTHR14136:SF17">
    <property type="entry name" value="BTB_POZ DOMAIN-CONTAINING PROTEIN KCTD9"/>
    <property type="match status" value="1"/>
</dbReference>
<protein>
    <submittedName>
        <fullName evidence="3">Pentapeptide repeat-containing protein</fullName>
    </submittedName>
</protein>
<reference evidence="3 4" key="1">
    <citation type="submission" date="2021-06" db="EMBL/GenBank/DDBJ databases">
        <title>Halomicroarcula sp. a new haloarchaeum isolated from saline soil.</title>
        <authorList>
            <person name="Duran-Viseras A."/>
            <person name="Sanchez-Porro C."/>
            <person name="Ventosa A."/>
        </authorList>
    </citation>
    <scope>NUCLEOTIDE SEQUENCE [LARGE SCALE GENOMIC DNA]</scope>
    <source>
        <strain evidence="3 4">F13</strain>
    </source>
</reference>
<feature type="region of interest" description="Disordered" evidence="1">
    <location>
        <begin position="500"/>
        <end position="521"/>
    </location>
</feature>
<feature type="transmembrane region" description="Helical" evidence="2">
    <location>
        <begin position="660"/>
        <end position="680"/>
    </location>
</feature>
<dbReference type="PANTHER" id="PTHR14136">
    <property type="entry name" value="BTB_POZ DOMAIN-CONTAINING PROTEIN KCTD9"/>
    <property type="match status" value="1"/>
</dbReference>
<feature type="compositionally biased region" description="Basic and acidic residues" evidence="1">
    <location>
        <begin position="508"/>
        <end position="519"/>
    </location>
</feature>
<accession>A0AAW4PNC3</accession>
<sequence>MVWSGAGDGQCRFQCEPAAQHESIADSETWRCPHGAMADADHCPFHRPPAETPEDVDVSAAFLDAVESGADGDRTAHRRSKQFLGADIATLDLSMAVVDATDNYPIDLRGASIDRLDGTDSEVGQRLDLRGATVGELRLDGAYHELDARGATVESGAFAGVRVDGVDCRDATFETVDFDRASVGEAAFDDATVGDGSFHHTEFGMADFDDATFETGDFYHASFDEGDFRGASFGTARFYGTTFGGGYFNETSYEEAVFERIEAERFYLPDATLAGGTFADAAVSMKLVLKNSTFVGTDFTGLDAERVDLTGSTLVRPTVDDATVADLQLDGATLASPRLTDCTVDRVTAADVRCLGVVTVEDCTVDTVDLSPTAAGPDGVALVSLSGSAVGGGTLGQPADGTVVYDLEQTTLGTVKFTGGGSGGPLDRLAFHRTRFDGFDVRDDDDVDLEAADYRLHELADGLADPLRTTLAYPHALETMVGAAGDDETAAALLERAATRAADQSLPDDARERSDRLAEATEGTIPAADGEVTYLRAKNGANDIADNTAASAFFVSQLAYRRRTHAGRVVDGSAPLRGRVRSLGRWGLNAFLFLTTGYGERPSYTLGASVALVVGYAALYLALAPRLFADVEQYLQLSLGSFIAFFLGGVGAVDDATVNVIAQSEAFLGAFFIALYVFALTRSVSR</sequence>
<keyword evidence="2" id="KW-0812">Transmembrane</keyword>
<dbReference type="Proteomes" id="UP001430377">
    <property type="component" value="Unassembled WGS sequence"/>
</dbReference>
<keyword evidence="4" id="KW-1185">Reference proteome</keyword>
<evidence type="ECO:0000313" key="3">
    <source>
        <dbReference type="EMBL" id="MBX0322246.1"/>
    </source>
</evidence>
<organism evidence="3 4">
    <name type="scientific">Haloarcula rubra</name>
    <dbReference type="NCBI Taxonomy" id="2487747"/>
    <lineage>
        <taxon>Archaea</taxon>
        <taxon>Methanobacteriati</taxon>
        <taxon>Methanobacteriota</taxon>
        <taxon>Stenosarchaea group</taxon>
        <taxon>Halobacteria</taxon>
        <taxon>Halobacteriales</taxon>
        <taxon>Haloarculaceae</taxon>
        <taxon>Haloarcula</taxon>
    </lineage>
</organism>
<gene>
    <name evidence="3" type="ORF">EGH21_04270</name>
</gene>
<dbReference type="AlphaFoldDB" id="A0AAW4PNC3"/>
<name>A0AAW4PNC3_9EURY</name>
<dbReference type="InterPro" id="IPR051082">
    <property type="entry name" value="Pentapeptide-BTB/POZ_domain"/>
</dbReference>
<keyword evidence="2" id="KW-1133">Transmembrane helix</keyword>
<feature type="transmembrane region" description="Helical" evidence="2">
    <location>
        <begin position="635"/>
        <end position="654"/>
    </location>
</feature>